<dbReference type="Gene3D" id="1.10.10.10">
    <property type="entry name" value="Winged helix-like DNA-binding domain superfamily/Winged helix DNA-binding domain"/>
    <property type="match status" value="1"/>
</dbReference>
<dbReference type="Proteomes" id="UP001187346">
    <property type="component" value="Unassembled WGS sequence"/>
</dbReference>
<sequence>MTDTTLIDSVDRAILELLVEDGRRTMTEIADRVSLSPSAVKRRVDRLERVGVIAGYTVTLDHGKLGSGFEAFVELRFAGDVKVEAITMAATSVPEALEVFTVAGDPDALVRVRVTNVQHLRDVIDRLRRTGAVIGTKTLMVLGAWRRGD</sequence>
<dbReference type="RefSeq" id="WP_266879149.1">
    <property type="nucleotide sequence ID" value="NZ_JAPEMW010000003.1"/>
</dbReference>
<dbReference type="InterPro" id="IPR011008">
    <property type="entry name" value="Dimeric_a/b-barrel"/>
</dbReference>
<evidence type="ECO:0000256" key="2">
    <source>
        <dbReference type="ARBA" id="ARBA00023125"/>
    </source>
</evidence>
<dbReference type="Gene3D" id="3.30.70.920">
    <property type="match status" value="1"/>
</dbReference>
<keyword evidence="1" id="KW-0805">Transcription regulation</keyword>
<name>A0ABU4F614_9ACTN</name>
<dbReference type="InterPro" id="IPR011991">
    <property type="entry name" value="ArsR-like_HTH"/>
</dbReference>
<reference evidence="5 6" key="1">
    <citation type="submission" date="2023-10" db="EMBL/GenBank/DDBJ databases">
        <title>Characterization of rhizosphere-enriched actinobacteria from wheat plants lab-grown on chernevaya soil.</title>
        <authorList>
            <person name="Tikhonova E.N."/>
            <person name="Konopkin A."/>
            <person name="Kravchenko I.K."/>
        </authorList>
    </citation>
    <scope>NUCLEOTIDE SEQUENCE [LARGE SCALE GENOMIC DNA]</scope>
    <source>
        <strain evidence="5 6">RR29</strain>
    </source>
</reference>
<evidence type="ECO:0000313" key="6">
    <source>
        <dbReference type="Proteomes" id="UP001187346"/>
    </source>
</evidence>
<dbReference type="SMART" id="SM00344">
    <property type="entry name" value="HTH_ASNC"/>
    <property type="match status" value="1"/>
</dbReference>
<feature type="domain" description="HTH asnC-type" evidence="4">
    <location>
        <begin position="7"/>
        <end position="68"/>
    </location>
</feature>
<evidence type="ECO:0000313" key="5">
    <source>
        <dbReference type="EMBL" id="MDV7216028.1"/>
    </source>
</evidence>
<dbReference type="PANTHER" id="PTHR30154">
    <property type="entry name" value="LEUCINE-RESPONSIVE REGULATORY PROTEIN"/>
    <property type="match status" value="1"/>
</dbReference>
<organism evidence="5 6">
    <name type="scientific">Streptomyces prunicolor</name>
    <dbReference type="NCBI Taxonomy" id="67348"/>
    <lineage>
        <taxon>Bacteria</taxon>
        <taxon>Bacillati</taxon>
        <taxon>Actinomycetota</taxon>
        <taxon>Actinomycetes</taxon>
        <taxon>Kitasatosporales</taxon>
        <taxon>Streptomycetaceae</taxon>
        <taxon>Streptomyces</taxon>
    </lineage>
</organism>
<dbReference type="EMBL" id="JAWMAJ010000021">
    <property type="protein sequence ID" value="MDV7216028.1"/>
    <property type="molecule type" value="Genomic_DNA"/>
</dbReference>
<dbReference type="PROSITE" id="PS50956">
    <property type="entry name" value="HTH_ASNC_2"/>
    <property type="match status" value="1"/>
</dbReference>
<gene>
    <name evidence="5" type="ORF">R5A26_08685</name>
</gene>
<keyword evidence="2" id="KW-0238">DNA-binding</keyword>
<comment type="caution">
    <text evidence="5">The sequence shown here is derived from an EMBL/GenBank/DDBJ whole genome shotgun (WGS) entry which is preliminary data.</text>
</comment>
<dbReference type="PRINTS" id="PR00033">
    <property type="entry name" value="HTHASNC"/>
</dbReference>
<dbReference type="Pfam" id="PF01037">
    <property type="entry name" value="AsnC_trans_reg"/>
    <property type="match status" value="1"/>
</dbReference>
<evidence type="ECO:0000256" key="1">
    <source>
        <dbReference type="ARBA" id="ARBA00023015"/>
    </source>
</evidence>
<evidence type="ECO:0000256" key="3">
    <source>
        <dbReference type="ARBA" id="ARBA00023163"/>
    </source>
</evidence>
<dbReference type="InterPro" id="IPR019888">
    <property type="entry name" value="Tscrpt_reg_AsnC-like"/>
</dbReference>
<protein>
    <submittedName>
        <fullName evidence="5">Lrp/AsnC family transcriptional regulator</fullName>
    </submittedName>
</protein>
<dbReference type="InterPro" id="IPR019887">
    <property type="entry name" value="Tscrpt_reg_AsnC/Lrp_C"/>
</dbReference>
<keyword evidence="3" id="KW-0804">Transcription</keyword>
<dbReference type="PANTHER" id="PTHR30154:SF45">
    <property type="entry name" value="TRANSCRIPTIONAL REGULATORY PROTEIN (PROBABLY ASNC-FAMILY)-RELATED"/>
    <property type="match status" value="1"/>
</dbReference>
<dbReference type="SUPFAM" id="SSF54909">
    <property type="entry name" value="Dimeric alpha+beta barrel"/>
    <property type="match status" value="1"/>
</dbReference>
<dbReference type="CDD" id="cd00090">
    <property type="entry name" value="HTH_ARSR"/>
    <property type="match status" value="1"/>
</dbReference>
<dbReference type="Pfam" id="PF13404">
    <property type="entry name" value="HTH_AsnC-type"/>
    <property type="match status" value="1"/>
</dbReference>
<keyword evidence="6" id="KW-1185">Reference proteome</keyword>
<dbReference type="SUPFAM" id="SSF46785">
    <property type="entry name" value="Winged helix' DNA-binding domain"/>
    <property type="match status" value="1"/>
</dbReference>
<proteinExistence type="predicted"/>
<dbReference type="InterPro" id="IPR036390">
    <property type="entry name" value="WH_DNA-bd_sf"/>
</dbReference>
<accession>A0ABU4F614</accession>
<dbReference type="InterPro" id="IPR036388">
    <property type="entry name" value="WH-like_DNA-bd_sf"/>
</dbReference>
<dbReference type="InterPro" id="IPR000485">
    <property type="entry name" value="AsnC-type_HTH_dom"/>
</dbReference>
<evidence type="ECO:0000259" key="4">
    <source>
        <dbReference type="PROSITE" id="PS50956"/>
    </source>
</evidence>